<protein>
    <submittedName>
        <fullName evidence="6">Uncharacterized protein</fullName>
    </submittedName>
</protein>
<dbReference type="InterPro" id="IPR023572">
    <property type="entry name" value="Archease_dom"/>
</dbReference>
<dbReference type="GO" id="GO:0072669">
    <property type="term" value="C:tRNA-splicing ligase complex"/>
    <property type="evidence" value="ECO:0000318"/>
    <property type="project" value="GO_Central"/>
</dbReference>
<keyword evidence="3" id="KW-0479">Metal-binding</keyword>
<dbReference type="InterPro" id="IPR036820">
    <property type="entry name" value="Archease_dom_sf"/>
</dbReference>
<evidence type="ECO:0000256" key="2">
    <source>
        <dbReference type="ARBA" id="ARBA00022694"/>
    </source>
</evidence>
<dbReference type="GeneID" id="5721992"/>
<gene>
    <name evidence="6" type="ORF">CHLRE_06g263500v5</name>
</gene>
<comment type="similarity">
    <text evidence="1">Belongs to the archease family.</text>
</comment>
<evidence type="ECO:0000256" key="5">
    <source>
        <dbReference type="SAM" id="MobiDB-lite"/>
    </source>
</evidence>
<sequence length="260" mass="28499">MGGEEDALPQRLNSRQRRREQQHQVQQGTEAASGIEDGAAQAPSASGRQGREEHGAGLGEGRSKAAPAGTPRRPESRSASRDTKSDPGLGKDSGVSGVCVEVGAVTTLEPLPEYRSAAVGDYKFEYLDHTADVQLHAWGSDLGEAFEQCGLAMFNYMSPLEHVRLRETRAYRAEGHDLPSLLFAFLDELLFEFNTELFLAGRVRITKFDREAFVIEAEGHGERFDRSLHEVGTEIKAITYSAMSISEQEGDAEVFVIVDI</sequence>
<dbReference type="InParanoid" id="A8HX36"/>
<evidence type="ECO:0000256" key="1">
    <source>
        <dbReference type="ARBA" id="ARBA00007963"/>
    </source>
</evidence>
<dbReference type="FunFam" id="3.55.10.10:FF:000001">
    <property type="entry name" value="protein archease isoform X1"/>
    <property type="match status" value="1"/>
</dbReference>
<dbReference type="Gramene" id="PNW81861">
    <property type="protein sequence ID" value="PNW81861"/>
    <property type="gene ID" value="CHLRE_06g263500v5"/>
</dbReference>
<reference evidence="6 7" key="1">
    <citation type="journal article" date="2007" name="Science">
        <title>The Chlamydomonas genome reveals the evolution of key animal and plant functions.</title>
        <authorList>
            <person name="Merchant S.S."/>
            <person name="Prochnik S.E."/>
            <person name="Vallon O."/>
            <person name="Harris E.H."/>
            <person name="Karpowicz S.J."/>
            <person name="Witman G.B."/>
            <person name="Terry A."/>
            <person name="Salamov A."/>
            <person name="Fritz-Laylin L.K."/>
            <person name="Marechal-Drouard L."/>
            <person name="Marshall W.F."/>
            <person name="Qu L.H."/>
            <person name="Nelson D.R."/>
            <person name="Sanderfoot A.A."/>
            <person name="Spalding M.H."/>
            <person name="Kapitonov V.V."/>
            <person name="Ren Q."/>
            <person name="Ferris P."/>
            <person name="Lindquist E."/>
            <person name="Shapiro H."/>
            <person name="Lucas S.M."/>
            <person name="Grimwood J."/>
            <person name="Schmutz J."/>
            <person name="Cardol P."/>
            <person name="Cerutti H."/>
            <person name="Chanfreau G."/>
            <person name="Chen C.L."/>
            <person name="Cognat V."/>
            <person name="Croft M.T."/>
            <person name="Dent R."/>
            <person name="Dutcher S."/>
            <person name="Fernandez E."/>
            <person name="Fukuzawa H."/>
            <person name="Gonzalez-Ballester D."/>
            <person name="Gonzalez-Halphen D."/>
            <person name="Hallmann A."/>
            <person name="Hanikenne M."/>
            <person name="Hippler M."/>
            <person name="Inwood W."/>
            <person name="Jabbari K."/>
            <person name="Kalanon M."/>
            <person name="Kuras R."/>
            <person name="Lefebvre P.A."/>
            <person name="Lemaire S.D."/>
            <person name="Lobanov A.V."/>
            <person name="Lohr M."/>
            <person name="Manuell A."/>
            <person name="Meier I."/>
            <person name="Mets L."/>
            <person name="Mittag M."/>
            <person name="Mittelmeier T."/>
            <person name="Moroney J.V."/>
            <person name="Moseley J."/>
            <person name="Napoli C."/>
            <person name="Nedelcu A.M."/>
            <person name="Niyogi K."/>
            <person name="Novoselov S.V."/>
            <person name="Paulsen I.T."/>
            <person name="Pazour G."/>
            <person name="Purton S."/>
            <person name="Ral J.P."/>
            <person name="Riano-Pachon D.M."/>
            <person name="Riekhof W."/>
            <person name="Rymarquis L."/>
            <person name="Schroda M."/>
            <person name="Stern D."/>
            <person name="Umen J."/>
            <person name="Willows R."/>
            <person name="Wilson N."/>
            <person name="Zimmer S.L."/>
            <person name="Allmer J."/>
            <person name="Balk J."/>
            <person name="Bisova K."/>
            <person name="Chen C.J."/>
            <person name="Elias M."/>
            <person name="Gendler K."/>
            <person name="Hauser C."/>
            <person name="Lamb M.R."/>
            <person name="Ledford H."/>
            <person name="Long J.C."/>
            <person name="Minagawa J."/>
            <person name="Page M.D."/>
            <person name="Pan J."/>
            <person name="Pootakham W."/>
            <person name="Roje S."/>
            <person name="Rose A."/>
            <person name="Stahlberg E."/>
            <person name="Terauchi A.M."/>
            <person name="Yang P."/>
            <person name="Ball S."/>
            <person name="Bowler C."/>
            <person name="Dieckmann C.L."/>
            <person name="Gladyshev V.N."/>
            <person name="Green P."/>
            <person name="Jorgensen R."/>
            <person name="Mayfield S."/>
            <person name="Mueller-Roeber B."/>
            <person name="Rajamani S."/>
            <person name="Sayre R.T."/>
            <person name="Brokstein P."/>
            <person name="Dubchak I."/>
            <person name="Goodstein D."/>
            <person name="Hornick L."/>
            <person name="Huang Y.W."/>
            <person name="Jhaveri J."/>
            <person name="Luo Y."/>
            <person name="Martinez D."/>
            <person name="Ngau W.C."/>
            <person name="Otillar B."/>
            <person name="Poliakov A."/>
            <person name="Porter A."/>
            <person name="Szajkowski L."/>
            <person name="Werner G."/>
            <person name="Zhou K."/>
            <person name="Grigoriev I.V."/>
            <person name="Rokhsar D.S."/>
            <person name="Grossman A.R."/>
        </authorList>
    </citation>
    <scope>NUCLEOTIDE SEQUENCE [LARGE SCALE GENOMIC DNA]</scope>
    <source>
        <strain evidence="7">CC-503</strain>
    </source>
</reference>
<dbReference type="GO" id="GO:0046872">
    <property type="term" value="F:metal ion binding"/>
    <property type="evidence" value="ECO:0007669"/>
    <property type="project" value="UniProtKB-KW"/>
</dbReference>
<evidence type="ECO:0000256" key="4">
    <source>
        <dbReference type="ARBA" id="ARBA00022837"/>
    </source>
</evidence>
<dbReference type="PANTHER" id="PTHR12682:SF11">
    <property type="entry name" value="PROTEIN ARCHEASE"/>
    <property type="match status" value="1"/>
</dbReference>
<dbReference type="Gene3D" id="3.55.10.10">
    <property type="entry name" value="Archease domain"/>
    <property type="match status" value="1"/>
</dbReference>
<dbReference type="Pfam" id="PF01951">
    <property type="entry name" value="Archease"/>
    <property type="match status" value="1"/>
</dbReference>
<dbReference type="AlphaFoldDB" id="A8HX36"/>
<dbReference type="HOGENOM" id="CLU_1070990_0_0_1"/>
<evidence type="ECO:0000256" key="3">
    <source>
        <dbReference type="ARBA" id="ARBA00022723"/>
    </source>
</evidence>
<evidence type="ECO:0000313" key="7">
    <source>
        <dbReference type="Proteomes" id="UP000006906"/>
    </source>
</evidence>
<keyword evidence="7" id="KW-1185">Reference proteome</keyword>
<accession>A8HX36</accession>
<dbReference type="OrthoDB" id="2190767at2759"/>
<dbReference type="GO" id="GO:0006388">
    <property type="term" value="P:tRNA splicing, via endonucleolytic cleavage and ligation"/>
    <property type="evidence" value="ECO:0000318"/>
    <property type="project" value="GO_Central"/>
</dbReference>
<dbReference type="eggNOG" id="KOG4528">
    <property type="taxonomic scope" value="Eukaryota"/>
</dbReference>
<feature type="compositionally biased region" description="Basic and acidic residues" evidence="5">
    <location>
        <begin position="72"/>
        <end position="85"/>
    </location>
</feature>
<keyword evidence="2" id="KW-0819">tRNA processing</keyword>
<dbReference type="PANTHER" id="PTHR12682">
    <property type="entry name" value="ARCHEASE"/>
    <property type="match status" value="1"/>
</dbReference>
<dbReference type="STRING" id="3055.A8HX36"/>
<keyword evidence="4" id="KW-0106">Calcium</keyword>
<evidence type="ECO:0000313" key="6">
    <source>
        <dbReference type="EMBL" id="PNW81861.1"/>
    </source>
</evidence>
<feature type="region of interest" description="Disordered" evidence="5">
    <location>
        <begin position="1"/>
        <end position="93"/>
    </location>
</feature>
<dbReference type="KEGG" id="cre:CHLRE_06g263500v5"/>
<dbReference type="RefSeq" id="XP_001696297.1">
    <property type="nucleotide sequence ID" value="XM_001696245.2"/>
</dbReference>
<dbReference type="Proteomes" id="UP000006906">
    <property type="component" value="Chromosome 6"/>
</dbReference>
<dbReference type="InterPro" id="IPR002804">
    <property type="entry name" value="Archease"/>
</dbReference>
<name>A8HX36_CHLRE</name>
<dbReference type="SUPFAM" id="SSF69819">
    <property type="entry name" value="MTH1598-like"/>
    <property type="match status" value="1"/>
</dbReference>
<proteinExistence type="inferred from homology"/>
<dbReference type="PaxDb" id="3055-EDP08274"/>
<dbReference type="EMBL" id="CM008967">
    <property type="protein sequence ID" value="PNW81861.1"/>
    <property type="molecule type" value="Genomic_DNA"/>
</dbReference>
<organism evidence="6 7">
    <name type="scientific">Chlamydomonas reinhardtii</name>
    <name type="common">Chlamydomonas smithii</name>
    <dbReference type="NCBI Taxonomy" id="3055"/>
    <lineage>
        <taxon>Eukaryota</taxon>
        <taxon>Viridiplantae</taxon>
        <taxon>Chlorophyta</taxon>
        <taxon>core chlorophytes</taxon>
        <taxon>Chlorophyceae</taxon>
        <taxon>CS clade</taxon>
        <taxon>Chlamydomonadales</taxon>
        <taxon>Chlamydomonadaceae</taxon>
        <taxon>Chlamydomonas</taxon>
    </lineage>
</organism>